<proteinExistence type="predicted"/>
<evidence type="ECO:0000313" key="4">
    <source>
        <dbReference type="Proteomes" id="UP001500630"/>
    </source>
</evidence>
<dbReference type="PROSITE" id="PS51257">
    <property type="entry name" value="PROKAR_LIPOPROTEIN"/>
    <property type="match status" value="1"/>
</dbReference>
<feature type="region of interest" description="Disordered" evidence="1">
    <location>
        <begin position="34"/>
        <end position="57"/>
    </location>
</feature>
<accession>A0ABP6YYW1</accession>
<feature type="compositionally biased region" description="Low complexity" evidence="1">
    <location>
        <begin position="34"/>
        <end position="53"/>
    </location>
</feature>
<reference evidence="4" key="1">
    <citation type="journal article" date="2019" name="Int. J. Syst. Evol. Microbiol.">
        <title>The Global Catalogue of Microorganisms (GCM) 10K type strain sequencing project: providing services to taxonomists for standard genome sequencing and annotation.</title>
        <authorList>
            <consortium name="The Broad Institute Genomics Platform"/>
            <consortium name="The Broad Institute Genome Sequencing Center for Infectious Disease"/>
            <person name="Wu L."/>
            <person name="Ma J."/>
        </authorList>
    </citation>
    <scope>NUCLEOTIDE SEQUENCE [LARGE SCALE GENOMIC DNA]</scope>
    <source>
        <strain evidence="4">JCM 17326</strain>
    </source>
</reference>
<evidence type="ECO:0000256" key="2">
    <source>
        <dbReference type="SAM" id="SignalP"/>
    </source>
</evidence>
<comment type="caution">
    <text evidence="3">The sequence shown here is derived from an EMBL/GenBank/DDBJ whole genome shotgun (WGS) entry which is preliminary data.</text>
</comment>
<dbReference type="RefSeq" id="WP_345571979.1">
    <property type="nucleotide sequence ID" value="NZ_BAABDQ010000028.1"/>
</dbReference>
<organism evidence="3 4">
    <name type="scientific">Nonomuraea rosea</name>
    <dbReference type="NCBI Taxonomy" id="638574"/>
    <lineage>
        <taxon>Bacteria</taxon>
        <taxon>Bacillati</taxon>
        <taxon>Actinomycetota</taxon>
        <taxon>Actinomycetes</taxon>
        <taxon>Streptosporangiales</taxon>
        <taxon>Streptosporangiaceae</taxon>
        <taxon>Nonomuraea</taxon>
    </lineage>
</organism>
<feature type="region of interest" description="Disordered" evidence="1">
    <location>
        <begin position="67"/>
        <end position="86"/>
    </location>
</feature>
<dbReference type="EMBL" id="BAABDQ010000028">
    <property type="protein sequence ID" value="GAA3592966.1"/>
    <property type="molecule type" value="Genomic_DNA"/>
</dbReference>
<feature type="signal peptide" evidence="2">
    <location>
        <begin position="1"/>
        <end position="22"/>
    </location>
</feature>
<gene>
    <name evidence="3" type="ORF">GCM10022419_089860</name>
</gene>
<sequence>MRRTLIASALLTGLAALSGCGAQQSGTGVASAALSSAPPSVSATPTATSTADPQEQGRKFAKCMREHGVPMEDPDPSGGGGLKAIGKDLDKDKVGKAMDACRAYAPFKERKDFKPEDIEQMRLLAQCMRENGVDMPDPNPDGSFPSGTARNFSRDDPQFKKAIEICGKKYPKSGAAR</sequence>
<feature type="chain" id="PRO_5046499503" description="Lipoprotein" evidence="2">
    <location>
        <begin position="23"/>
        <end position="177"/>
    </location>
</feature>
<protein>
    <recommendedName>
        <fullName evidence="5">Lipoprotein</fullName>
    </recommendedName>
</protein>
<evidence type="ECO:0008006" key="5">
    <source>
        <dbReference type="Google" id="ProtNLM"/>
    </source>
</evidence>
<evidence type="ECO:0000313" key="3">
    <source>
        <dbReference type="EMBL" id="GAA3592966.1"/>
    </source>
</evidence>
<evidence type="ECO:0000256" key="1">
    <source>
        <dbReference type="SAM" id="MobiDB-lite"/>
    </source>
</evidence>
<dbReference type="Proteomes" id="UP001500630">
    <property type="component" value="Unassembled WGS sequence"/>
</dbReference>
<keyword evidence="4" id="KW-1185">Reference proteome</keyword>
<name>A0ABP6YYW1_9ACTN</name>
<feature type="region of interest" description="Disordered" evidence="1">
    <location>
        <begin position="131"/>
        <end position="156"/>
    </location>
</feature>
<keyword evidence="2" id="KW-0732">Signal</keyword>